<evidence type="ECO:0000313" key="1">
    <source>
        <dbReference type="EMBL" id="KYO25257.1"/>
    </source>
</evidence>
<organism evidence="1 2">
    <name type="scientific">Alligator mississippiensis</name>
    <name type="common">American alligator</name>
    <dbReference type="NCBI Taxonomy" id="8496"/>
    <lineage>
        <taxon>Eukaryota</taxon>
        <taxon>Metazoa</taxon>
        <taxon>Chordata</taxon>
        <taxon>Craniata</taxon>
        <taxon>Vertebrata</taxon>
        <taxon>Euteleostomi</taxon>
        <taxon>Archelosauria</taxon>
        <taxon>Archosauria</taxon>
        <taxon>Crocodylia</taxon>
        <taxon>Alligatoridae</taxon>
        <taxon>Alligatorinae</taxon>
        <taxon>Alligator</taxon>
    </lineage>
</organism>
<dbReference type="Proteomes" id="UP000050525">
    <property type="component" value="Unassembled WGS sequence"/>
</dbReference>
<accession>A0A151ML59</accession>
<protein>
    <submittedName>
        <fullName evidence="1">Uncharacterized protein</fullName>
    </submittedName>
</protein>
<comment type="caution">
    <text evidence="1">The sequence shown here is derived from an EMBL/GenBank/DDBJ whole genome shotgun (WGS) entry which is preliminary data.</text>
</comment>
<proteinExistence type="predicted"/>
<gene>
    <name evidence="1" type="ORF">Y1Q_0009987</name>
</gene>
<name>A0A151ML59_ALLMI</name>
<keyword evidence="2" id="KW-1185">Reference proteome</keyword>
<sequence>MQNQCSRKEMWVSSRFIPVPGSMCSRDVTWVERLPALFWLKGRRTNACSVDLRLPENGVSDILLQAVIQQAW</sequence>
<reference evidence="1 2" key="1">
    <citation type="journal article" date="2012" name="Genome Biol.">
        <title>Sequencing three crocodilian genomes to illuminate the evolution of archosaurs and amniotes.</title>
        <authorList>
            <person name="St John J.A."/>
            <person name="Braun E.L."/>
            <person name="Isberg S.R."/>
            <person name="Miles L.G."/>
            <person name="Chong A.Y."/>
            <person name="Gongora J."/>
            <person name="Dalzell P."/>
            <person name="Moran C."/>
            <person name="Bed'hom B."/>
            <person name="Abzhanov A."/>
            <person name="Burgess S.C."/>
            <person name="Cooksey A.M."/>
            <person name="Castoe T.A."/>
            <person name="Crawford N.G."/>
            <person name="Densmore L.D."/>
            <person name="Drew J.C."/>
            <person name="Edwards S.V."/>
            <person name="Faircloth B.C."/>
            <person name="Fujita M.K."/>
            <person name="Greenwold M.J."/>
            <person name="Hoffmann F.G."/>
            <person name="Howard J.M."/>
            <person name="Iguchi T."/>
            <person name="Janes D.E."/>
            <person name="Khan S.Y."/>
            <person name="Kohno S."/>
            <person name="de Koning A.J."/>
            <person name="Lance S.L."/>
            <person name="McCarthy F.M."/>
            <person name="McCormack J.E."/>
            <person name="Merchant M.E."/>
            <person name="Peterson D.G."/>
            <person name="Pollock D.D."/>
            <person name="Pourmand N."/>
            <person name="Raney B.J."/>
            <person name="Roessler K.A."/>
            <person name="Sanford J.R."/>
            <person name="Sawyer R.H."/>
            <person name="Schmidt C.J."/>
            <person name="Triplett E.W."/>
            <person name="Tuberville T.D."/>
            <person name="Venegas-Anaya M."/>
            <person name="Howard J.T."/>
            <person name="Jarvis E.D."/>
            <person name="Guillette L.J.Jr."/>
            <person name="Glenn T.C."/>
            <person name="Green R.E."/>
            <person name="Ray D.A."/>
        </authorList>
    </citation>
    <scope>NUCLEOTIDE SEQUENCE [LARGE SCALE GENOMIC DNA]</scope>
    <source>
        <strain evidence="1">KSC_2009_1</strain>
    </source>
</reference>
<dbReference type="EMBL" id="AKHW03005879">
    <property type="protein sequence ID" value="KYO25257.1"/>
    <property type="molecule type" value="Genomic_DNA"/>
</dbReference>
<evidence type="ECO:0000313" key="2">
    <source>
        <dbReference type="Proteomes" id="UP000050525"/>
    </source>
</evidence>
<dbReference type="AlphaFoldDB" id="A0A151ML59"/>